<dbReference type="Proteomes" id="UP001064087">
    <property type="component" value="Chromosome"/>
</dbReference>
<dbReference type="PANTHER" id="PTHR43705">
    <property type="entry name" value="HYDROXYACYLGLUTATHIONE HYDROLASE"/>
    <property type="match status" value="1"/>
</dbReference>
<dbReference type="CDD" id="cd07723">
    <property type="entry name" value="hydroxyacylglutathione_hydrolase_MBL-fold"/>
    <property type="match status" value="1"/>
</dbReference>
<dbReference type="GO" id="GO:0004416">
    <property type="term" value="F:hydroxyacylglutathione hydrolase activity"/>
    <property type="evidence" value="ECO:0007669"/>
    <property type="project" value="UniProtKB-EC"/>
</dbReference>
<dbReference type="InterPro" id="IPR035680">
    <property type="entry name" value="Clx_II_MBL"/>
</dbReference>
<dbReference type="NCBIfam" id="TIGR03413">
    <property type="entry name" value="GSH_gloB"/>
    <property type="match status" value="1"/>
</dbReference>
<feature type="binding site" evidence="7">
    <location>
        <position position="58"/>
    </location>
    <ligand>
        <name>Zn(2+)</name>
        <dbReference type="ChEBI" id="CHEBI:29105"/>
        <label>1</label>
    </ligand>
</feature>
<dbReference type="InterPro" id="IPR001279">
    <property type="entry name" value="Metallo-B-lactamas"/>
</dbReference>
<dbReference type="Pfam" id="PF16123">
    <property type="entry name" value="HAGH_C"/>
    <property type="match status" value="1"/>
</dbReference>
<feature type="binding site" evidence="7">
    <location>
        <position position="133"/>
    </location>
    <ligand>
        <name>Zn(2+)</name>
        <dbReference type="ChEBI" id="CHEBI:29105"/>
        <label>2</label>
    </ligand>
</feature>
<keyword evidence="6 7" id="KW-0862">Zinc</keyword>
<evidence type="ECO:0000256" key="4">
    <source>
        <dbReference type="ARBA" id="ARBA00022723"/>
    </source>
</evidence>
<dbReference type="Pfam" id="PF00753">
    <property type="entry name" value="Lactamase_B"/>
    <property type="match status" value="1"/>
</dbReference>
<feature type="binding site" evidence="7">
    <location>
        <position position="114"/>
    </location>
    <ligand>
        <name>Zn(2+)</name>
        <dbReference type="ChEBI" id="CHEBI:29105"/>
        <label>1</label>
    </ligand>
</feature>
<comment type="cofactor">
    <cofactor evidence="7">
        <name>Zn(2+)</name>
        <dbReference type="ChEBI" id="CHEBI:29105"/>
    </cofactor>
    <text evidence="7">Binds 2 Zn(2+) ions per subunit.</text>
</comment>
<comment type="catalytic activity">
    <reaction evidence="1 7">
        <text>an S-(2-hydroxyacyl)glutathione + H2O = a 2-hydroxy carboxylate + glutathione + H(+)</text>
        <dbReference type="Rhea" id="RHEA:21864"/>
        <dbReference type="ChEBI" id="CHEBI:15377"/>
        <dbReference type="ChEBI" id="CHEBI:15378"/>
        <dbReference type="ChEBI" id="CHEBI:57925"/>
        <dbReference type="ChEBI" id="CHEBI:58896"/>
        <dbReference type="ChEBI" id="CHEBI:71261"/>
        <dbReference type="EC" id="3.1.2.6"/>
    </reaction>
</comment>
<dbReference type="PIRSF" id="PIRSF005457">
    <property type="entry name" value="Glx"/>
    <property type="match status" value="1"/>
</dbReference>
<feature type="binding site" evidence="7">
    <location>
        <position position="56"/>
    </location>
    <ligand>
        <name>Zn(2+)</name>
        <dbReference type="ChEBI" id="CHEBI:29105"/>
        <label>1</label>
    </ligand>
</feature>
<dbReference type="PANTHER" id="PTHR43705:SF1">
    <property type="entry name" value="HYDROXYACYLGLUTATHIONE HYDROLASE GLOB"/>
    <property type="match status" value="1"/>
</dbReference>
<evidence type="ECO:0000256" key="2">
    <source>
        <dbReference type="ARBA" id="ARBA00004963"/>
    </source>
</evidence>
<evidence type="ECO:0000256" key="7">
    <source>
        <dbReference type="HAMAP-Rule" id="MF_01374"/>
    </source>
</evidence>
<evidence type="ECO:0000313" key="9">
    <source>
        <dbReference type="EMBL" id="UXX82602.1"/>
    </source>
</evidence>
<feature type="binding site" evidence="7">
    <location>
        <position position="60"/>
    </location>
    <ligand>
        <name>Zn(2+)</name>
        <dbReference type="ChEBI" id="CHEBI:29105"/>
        <label>2</label>
    </ligand>
</feature>
<comment type="pathway">
    <text evidence="2 7">Secondary metabolite metabolism; methylglyoxal degradation; (R)-lactate from methylglyoxal: step 2/2.</text>
</comment>
<evidence type="ECO:0000259" key="8">
    <source>
        <dbReference type="SMART" id="SM00849"/>
    </source>
</evidence>
<evidence type="ECO:0000256" key="3">
    <source>
        <dbReference type="ARBA" id="ARBA00006759"/>
    </source>
</evidence>
<dbReference type="EC" id="3.1.2.6" evidence="7"/>
<dbReference type="RefSeq" id="WP_263047476.1">
    <property type="nucleotide sequence ID" value="NZ_CP106738.1"/>
</dbReference>
<dbReference type="EMBL" id="CP106738">
    <property type="protein sequence ID" value="UXX82602.1"/>
    <property type="molecule type" value="Genomic_DNA"/>
</dbReference>
<dbReference type="InterPro" id="IPR036866">
    <property type="entry name" value="RibonucZ/Hydroxyglut_hydro"/>
</dbReference>
<dbReference type="InterPro" id="IPR017782">
    <property type="entry name" value="Hydroxyacylglutathione_Hdrlase"/>
</dbReference>
<evidence type="ECO:0000256" key="1">
    <source>
        <dbReference type="ARBA" id="ARBA00001623"/>
    </source>
</evidence>
<organism evidence="9 10">
    <name type="scientific">Roseovarius pelagicus</name>
    <dbReference type="NCBI Taxonomy" id="2980108"/>
    <lineage>
        <taxon>Bacteria</taxon>
        <taxon>Pseudomonadati</taxon>
        <taxon>Pseudomonadota</taxon>
        <taxon>Alphaproteobacteria</taxon>
        <taxon>Rhodobacterales</taxon>
        <taxon>Roseobacteraceae</taxon>
        <taxon>Roseovarius</taxon>
    </lineage>
</organism>
<keyword evidence="4 7" id="KW-0479">Metal-binding</keyword>
<evidence type="ECO:0000256" key="6">
    <source>
        <dbReference type="ARBA" id="ARBA00022833"/>
    </source>
</evidence>
<accession>A0ABY6D8Y0</accession>
<sequence length="255" mass="27117">MPLEILTIPCLADNYAFIAHDADSGDTMVVDVPEAGPIKTALADRGWTLSHVLLTHHHADHVQDLPDLLASHPAKVIGAAADAHRLPPLDLTVNDGDTFTFGGHDCEVMDVSGHTVGHIAMHIPNAQAAFTADSLMALGCGRVFEGTFHQMWNSLSKLAALPADTTIYSGHEYTHANAKFALSIDPDNPALISRAAAVTAAHDAGRPTVPSNLAEELATNPFLRPSDPAIRAGLGMLDASDADVFAEIRTRKDRF</sequence>
<feature type="binding site" evidence="7">
    <location>
        <position position="171"/>
    </location>
    <ligand>
        <name>Zn(2+)</name>
        <dbReference type="ChEBI" id="CHEBI:29105"/>
        <label>2</label>
    </ligand>
</feature>
<keyword evidence="5 7" id="KW-0378">Hydrolase</keyword>
<dbReference type="InterPro" id="IPR050110">
    <property type="entry name" value="Glyoxalase_II_hydrolase"/>
</dbReference>
<feature type="binding site" evidence="7">
    <location>
        <position position="133"/>
    </location>
    <ligand>
        <name>Zn(2+)</name>
        <dbReference type="ChEBI" id="CHEBI:29105"/>
        <label>1</label>
    </ligand>
</feature>
<comment type="subunit">
    <text evidence="7">Monomer.</text>
</comment>
<feature type="domain" description="Metallo-beta-lactamase" evidence="8">
    <location>
        <begin position="13"/>
        <end position="171"/>
    </location>
</feature>
<dbReference type="HAMAP" id="MF_01374">
    <property type="entry name" value="Glyoxalase_2"/>
    <property type="match status" value="1"/>
</dbReference>
<comment type="function">
    <text evidence="7">Thiolesterase that catalyzes the hydrolysis of S-D-lactoyl-glutathione to form glutathione and D-lactic acid.</text>
</comment>
<feature type="binding site" evidence="7">
    <location>
        <position position="61"/>
    </location>
    <ligand>
        <name>Zn(2+)</name>
        <dbReference type="ChEBI" id="CHEBI:29105"/>
        <label>2</label>
    </ligand>
</feature>
<dbReference type="SMART" id="SM00849">
    <property type="entry name" value="Lactamase_B"/>
    <property type="match status" value="1"/>
</dbReference>
<comment type="similarity">
    <text evidence="3 7">Belongs to the metallo-beta-lactamase superfamily. Glyoxalase II family.</text>
</comment>
<dbReference type="SUPFAM" id="SSF56281">
    <property type="entry name" value="Metallo-hydrolase/oxidoreductase"/>
    <property type="match status" value="1"/>
</dbReference>
<evidence type="ECO:0000256" key="5">
    <source>
        <dbReference type="ARBA" id="ARBA00022801"/>
    </source>
</evidence>
<keyword evidence="10" id="KW-1185">Reference proteome</keyword>
<dbReference type="Gene3D" id="3.60.15.10">
    <property type="entry name" value="Ribonuclease Z/Hydroxyacylglutathione hydrolase-like"/>
    <property type="match status" value="1"/>
</dbReference>
<reference evidence="9" key="1">
    <citation type="submission" date="2022-10" db="EMBL/GenBank/DDBJ databases">
        <title>Roseovarius pelagicus sp. nov., isolated from Arctic seawater.</title>
        <authorList>
            <person name="Hong Y.W."/>
            <person name="Hwang C.Y."/>
        </authorList>
    </citation>
    <scope>NUCLEOTIDE SEQUENCE</scope>
    <source>
        <strain evidence="9">HL-MP18</strain>
    </source>
</reference>
<dbReference type="InterPro" id="IPR032282">
    <property type="entry name" value="HAGH_C"/>
</dbReference>
<gene>
    <name evidence="7 9" type="primary">gloB</name>
    <name evidence="9" type="ORF">N7U68_16140</name>
</gene>
<proteinExistence type="inferred from homology"/>
<name>A0ABY6D8Y0_9RHOB</name>
<evidence type="ECO:0000313" key="10">
    <source>
        <dbReference type="Proteomes" id="UP001064087"/>
    </source>
</evidence>
<protein>
    <recommendedName>
        <fullName evidence="7">Hydroxyacylglutathione hydrolase</fullName>
        <ecNumber evidence="7">3.1.2.6</ecNumber>
    </recommendedName>
    <alternativeName>
        <fullName evidence="7">Glyoxalase II</fullName>
        <shortName evidence="7">Glx II</shortName>
    </alternativeName>
</protein>